<dbReference type="NCBIfam" id="TIGR00559">
    <property type="entry name" value="pdxJ"/>
    <property type="match status" value="1"/>
</dbReference>
<dbReference type="PANTHER" id="PTHR30456:SF0">
    <property type="entry name" value="PYRIDOXINE 5'-PHOSPHATE SYNTHASE"/>
    <property type="match status" value="1"/>
</dbReference>
<dbReference type="AlphaFoldDB" id="A0A382RYJ8"/>
<dbReference type="GO" id="GO:0008615">
    <property type="term" value="P:pyridoxine biosynthetic process"/>
    <property type="evidence" value="ECO:0007669"/>
    <property type="project" value="UniProtKB-KW"/>
</dbReference>
<dbReference type="Gene3D" id="3.20.20.70">
    <property type="entry name" value="Aldolase class I"/>
    <property type="match status" value="1"/>
</dbReference>
<keyword evidence="2" id="KW-0808">Transferase</keyword>
<keyword evidence="1" id="KW-0963">Cytoplasm</keyword>
<dbReference type="NCBIfam" id="NF003627">
    <property type="entry name" value="PRK05265.1-5"/>
    <property type="match status" value="1"/>
</dbReference>
<dbReference type="SUPFAM" id="SSF63892">
    <property type="entry name" value="Pyridoxine 5'-phosphate synthase"/>
    <property type="match status" value="1"/>
</dbReference>
<dbReference type="PANTHER" id="PTHR30456">
    <property type="entry name" value="PYRIDOXINE 5'-PHOSPHATE SYNTHASE"/>
    <property type="match status" value="1"/>
</dbReference>
<reference evidence="4" key="1">
    <citation type="submission" date="2018-05" db="EMBL/GenBank/DDBJ databases">
        <authorList>
            <person name="Lanie J.A."/>
            <person name="Ng W.-L."/>
            <person name="Kazmierczak K.M."/>
            <person name="Andrzejewski T.M."/>
            <person name="Davidsen T.M."/>
            <person name="Wayne K.J."/>
            <person name="Tettelin H."/>
            <person name="Glass J.I."/>
            <person name="Rusch D."/>
            <person name="Podicherti R."/>
            <person name="Tsui H.-C.T."/>
            <person name="Winkler M.E."/>
        </authorList>
    </citation>
    <scope>NUCLEOTIDE SEQUENCE</scope>
</reference>
<evidence type="ECO:0000256" key="1">
    <source>
        <dbReference type="ARBA" id="ARBA00022490"/>
    </source>
</evidence>
<name>A0A382RYJ8_9ZZZZ</name>
<dbReference type="NCBIfam" id="NF003625">
    <property type="entry name" value="PRK05265.1-3"/>
    <property type="match status" value="1"/>
</dbReference>
<dbReference type="GO" id="GO:0033856">
    <property type="term" value="F:pyridoxine 5'-phosphate synthase activity"/>
    <property type="evidence" value="ECO:0007669"/>
    <property type="project" value="InterPro"/>
</dbReference>
<dbReference type="InterPro" id="IPR036130">
    <property type="entry name" value="Pyridoxine-5'_phos_synth"/>
</dbReference>
<dbReference type="InterPro" id="IPR004569">
    <property type="entry name" value="PyrdxlP_synth_PdxJ"/>
</dbReference>
<accession>A0A382RYJ8</accession>
<organism evidence="4">
    <name type="scientific">marine metagenome</name>
    <dbReference type="NCBI Taxonomy" id="408172"/>
    <lineage>
        <taxon>unclassified sequences</taxon>
        <taxon>metagenomes</taxon>
        <taxon>ecological metagenomes</taxon>
    </lineage>
</organism>
<evidence type="ECO:0008006" key="5">
    <source>
        <dbReference type="Google" id="ProtNLM"/>
    </source>
</evidence>
<evidence type="ECO:0000256" key="2">
    <source>
        <dbReference type="ARBA" id="ARBA00022679"/>
    </source>
</evidence>
<keyword evidence="3" id="KW-0664">Pyridoxine biosynthesis</keyword>
<dbReference type="Pfam" id="PF03740">
    <property type="entry name" value="PdxJ"/>
    <property type="match status" value="1"/>
</dbReference>
<protein>
    <recommendedName>
        <fullName evidence="5">Pyridoxine 5'-phosphate synthase</fullName>
    </recommendedName>
</protein>
<sequence>MLAQESRADSVTLHIREDRRHIREQDLVQIKNRVKIPINLEMAPTPNMLSIALKHNPDYVCIVPEKRQELTTEGGLNVVKYAFTLNKIIKKLKDKNIRVSLFLEPNKKSISKAAQLEVDCVEIHTGKLCNLVENKKKYSKELEKILGVLKYGFENGLEMHVGHGITYNSLRLFKNNKHLSEVNIGHFIISESIFLGMKKAIKKIKRILI</sequence>
<evidence type="ECO:0000313" key="4">
    <source>
        <dbReference type="EMBL" id="SVD02703.1"/>
    </source>
</evidence>
<proteinExistence type="inferred from homology"/>
<dbReference type="InterPro" id="IPR013785">
    <property type="entry name" value="Aldolase_TIM"/>
</dbReference>
<dbReference type="GO" id="GO:0005829">
    <property type="term" value="C:cytosol"/>
    <property type="evidence" value="ECO:0007669"/>
    <property type="project" value="TreeGrafter"/>
</dbReference>
<evidence type="ECO:0000256" key="3">
    <source>
        <dbReference type="ARBA" id="ARBA00023096"/>
    </source>
</evidence>
<gene>
    <name evidence="4" type="ORF">METZ01_LOCUS355557</name>
</gene>
<dbReference type="EMBL" id="UINC01125104">
    <property type="protein sequence ID" value="SVD02703.1"/>
    <property type="molecule type" value="Genomic_DNA"/>
</dbReference>
<dbReference type="HAMAP" id="MF_00279">
    <property type="entry name" value="PdxJ"/>
    <property type="match status" value="1"/>
</dbReference>